<reference evidence="2" key="2">
    <citation type="journal article" date="2014" name="BMC Genomics">
        <title>A genomic perspective to assessing quality of mass-reared SIT flies used in Mediterranean fruit fly (Ceratitis capitata) eradication in California.</title>
        <authorList>
            <person name="Calla B."/>
            <person name="Hall B."/>
            <person name="Hou S."/>
            <person name="Geib S.M."/>
        </authorList>
    </citation>
    <scope>NUCLEOTIDE SEQUENCE</scope>
</reference>
<reference evidence="2" key="1">
    <citation type="submission" date="2013-07" db="EMBL/GenBank/DDBJ databases">
        <authorList>
            <person name="Geib S."/>
        </authorList>
    </citation>
    <scope>NUCLEOTIDE SEQUENCE</scope>
</reference>
<evidence type="ECO:0000256" key="1">
    <source>
        <dbReference type="SAM" id="SignalP"/>
    </source>
</evidence>
<organism evidence="2">
    <name type="scientific">Ceratitis capitata</name>
    <name type="common">Mediterranean fruit fly</name>
    <name type="synonym">Tephritis capitata</name>
    <dbReference type="NCBI Taxonomy" id="7213"/>
    <lineage>
        <taxon>Eukaryota</taxon>
        <taxon>Metazoa</taxon>
        <taxon>Ecdysozoa</taxon>
        <taxon>Arthropoda</taxon>
        <taxon>Hexapoda</taxon>
        <taxon>Insecta</taxon>
        <taxon>Pterygota</taxon>
        <taxon>Neoptera</taxon>
        <taxon>Endopterygota</taxon>
        <taxon>Diptera</taxon>
        <taxon>Brachycera</taxon>
        <taxon>Muscomorpha</taxon>
        <taxon>Tephritoidea</taxon>
        <taxon>Tephritidae</taxon>
        <taxon>Ceratitis</taxon>
        <taxon>Ceratitis</taxon>
    </lineage>
</organism>
<dbReference type="EMBL" id="GAMC01014666">
    <property type="protein sequence ID" value="JAB91889.1"/>
    <property type="molecule type" value="mRNA"/>
</dbReference>
<name>W8BQU5_CERCA</name>
<keyword evidence="1" id="KW-0732">Signal</keyword>
<dbReference type="AlphaFoldDB" id="W8BQU5"/>
<feature type="chain" id="PRO_5007737198" evidence="1">
    <location>
        <begin position="22"/>
        <end position="227"/>
    </location>
</feature>
<proteinExistence type="evidence at transcript level"/>
<protein>
    <submittedName>
        <fullName evidence="2">Uncharacterized protein</fullName>
    </submittedName>
</protein>
<feature type="signal peptide" evidence="1">
    <location>
        <begin position="1"/>
        <end position="21"/>
    </location>
</feature>
<evidence type="ECO:0000313" key="2">
    <source>
        <dbReference type="EMBL" id="JAB91889.1"/>
    </source>
</evidence>
<dbReference type="EMBL" id="GAMC01014667">
    <property type="protein sequence ID" value="JAB91888.1"/>
    <property type="molecule type" value="mRNA"/>
</dbReference>
<accession>W8BQU5</accession>
<sequence>MAKSTALIFLCVFVTVQLITAYPQRDVTIAEVEEVPKRVEPNFPLLKRTLLFAALDAMDSYLETFITQTANFVDGLLGDLQALPDKTDYIQTLITELADLLKRLTDSTSSDKTPLIADVQKMYSNFEIILSNNNNNISTELLRSVLEKQPSGELTLAVEKAMLNSAQKFSALFESYWNILNETQKKDHHEFSEWFEEFKAAKTGTEKLDGLNKFLEIALDHSKENES</sequence>